<accession>F5XM02</accession>
<reference evidence="1 2" key="1">
    <citation type="submission" date="2011-05" db="EMBL/GenBank/DDBJ databases">
        <title>Whole genome sequence of Microlunatus phosphovorus NM-1.</title>
        <authorList>
            <person name="Hosoyama A."/>
            <person name="Sasaki K."/>
            <person name="Harada T."/>
            <person name="Igarashi R."/>
            <person name="Kawakoshi A."/>
            <person name="Sasagawa M."/>
            <person name="Fukada J."/>
            <person name="Nakamura S."/>
            <person name="Katano Y."/>
            <person name="Hanada S."/>
            <person name="Kamagata Y."/>
            <person name="Nakamura N."/>
            <person name="Yamazaki S."/>
            <person name="Fujita N."/>
        </authorList>
    </citation>
    <scope>NUCLEOTIDE SEQUENCE [LARGE SCALE GENOMIC DNA]</scope>
    <source>
        <strain evidence="2">ATCC 700054 / DSM 10555 / JCM 9379 / NBRC 101784 / NCIMB 13414 / VKM Ac-1990 / NM-1</strain>
    </source>
</reference>
<evidence type="ECO:0000313" key="2">
    <source>
        <dbReference type="Proteomes" id="UP000007947"/>
    </source>
</evidence>
<keyword evidence="2" id="KW-1185">Reference proteome</keyword>
<dbReference type="Proteomes" id="UP000007947">
    <property type="component" value="Chromosome"/>
</dbReference>
<evidence type="ECO:0000313" key="1">
    <source>
        <dbReference type="EMBL" id="BAK33881.1"/>
    </source>
</evidence>
<sequence length="132" mass="14716">MRTAVPTTTVETPLDGAPFRRRVAKDLTFWWRRHGVDPAHVVTRFLPGAADRVFLGPFPNAGDRAEVPFAFVVCVLAADRDAAFRAAYARQVRRVLGPDIPPERVFVAMQSTDPADHFTPTSDWGTEENTHD</sequence>
<dbReference type="EMBL" id="AP012204">
    <property type="protein sequence ID" value="BAK33881.1"/>
    <property type="molecule type" value="Genomic_DNA"/>
</dbReference>
<organism evidence="1 2">
    <name type="scientific">Microlunatus phosphovorus (strain ATCC 700054 / DSM 10555 / JCM 9379 / NBRC 101784 / NCIMB 13414 / VKM Ac-1990 / NM-1)</name>
    <dbReference type="NCBI Taxonomy" id="1032480"/>
    <lineage>
        <taxon>Bacteria</taxon>
        <taxon>Bacillati</taxon>
        <taxon>Actinomycetota</taxon>
        <taxon>Actinomycetes</taxon>
        <taxon>Propionibacteriales</taxon>
        <taxon>Propionibacteriaceae</taxon>
        <taxon>Microlunatus</taxon>
    </lineage>
</organism>
<gene>
    <name evidence="1" type="ordered locus">MLP_08670</name>
</gene>
<protein>
    <submittedName>
        <fullName evidence="1">Uncharacterized protein</fullName>
    </submittedName>
</protein>
<dbReference type="STRING" id="1032480.MLP_08670"/>
<dbReference type="KEGG" id="mph:MLP_08670"/>
<dbReference type="HOGENOM" id="CLU_1914670_0_0_11"/>
<dbReference type="AlphaFoldDB" id="F5XM02"/>
<dbReference type="eggNOG" id="ENOG502ZERD">
    <property type="taxonomic scope" value="Bacteria"/>
</dbReference>
<proteinExistence type="predicted"/>
<name>F5XM02_MICPN</name>